<dbReference type="Proteomes" id="UP000298061">
    <property type="component" value="Unassembled WGS sequence"/>
</dbReference>
<name>A0A4Z0A4I8_9AGAM</name>
<dbReference type="Pfam" id="PF07859">
    <property type="entry name" value="Abhydrolase_3"/>
    <property type="match status" value="1"/>
</dbReference>
<evidence type="ECO:0000313" key="3">
    <source>
        <dbReference type="Proteomes" id="UP000298061"/>
    </source>
</evidence>
<evidence type="ECO:0000313" key="2">
    <source>
        <dbReference type="EMBL" id="TFY80809.1"/>
    </source>
</evidence>
<dbReference type="Gene3D" id="3.40.50.1820">
    <property type="entry name" value="alpha/beta hydrolase"/>
    <property type="match status" value="1"/>
</dbReference>
<accession>A0A4Z0A4I8</accession>
<dbReference type="GO" id="GO:0016787">
    <property type="term" value="F:hydrolase activity"/>
    <property type="evidence" value="ECO:0007669"/>
    <property type="project" value="InterPro"/>
</dbReference>
<dbReference type="InterPro" id="IPR013094">
    <property type="entry name" value="AB_hydrolase_3"/>
</dbReference>
<keyword evidence="3" id="KW-1185">Reference proteome</keyword>
<dbReference type="InterPro" id="IPR029058">
    <property type="entry name" value="AB_hydrolase_fold"/>
</dbReference>
<dbReference type="InterPro" id="IPR050466">
    <property type="entry name" value="Carboxylest/Gibb_receptor"/>
</dbReference>
<sequence length="214" mass="23374">MSQYAHLSIVDPEFAKAAANVPPPEPTDDIQLRRERFNGLIKMLNERDKALLPPESELRVEEHKVPVDGGQITVRCMIPTPTGGSPGTFPFLVNYHGGGYFVGGLEVDTISLQQACVEQQVSVMDVDYRLSPEFPWPIPHNDSYAALKWAAENTTLLSADLSKGFVVRGTSSGGNLAASMALHTRDDPFFQGRPLTGQILQIPAVVSPHNIPEK</sequence>
<dbReference type="PANTHER" id="PTHR23024">
    <property type="entry name" value="ARYLACETAMIDE DEACETYLASE"/>
    <property type="match status" value="1"/>
</dbReference>
<reference evidence="2 3" key="1">
    <citation type="submission" date="2019-02" db="EMBL/GenBank/DDBJ databases">
        <title>Genome sequencing of the rare red list fungi Hericium alpestre (H. flagellum).</title>
        <authorList>
            <person name="Buettner E."/>
            <person name="Kellner H."/>
        </authorList>
    </citation>
    <scope>NUCLEOTIDE SEQUENCE [LARGE SCALE GENOMIC DNA]</scope>
    <source>
        <strain evidence="2 3">DSM 108284</strain>
    </source>
</reference>
<dbReference type="EMBL" id="SFCI01000285">
    <property type="protein sequence ID" value="TFY80809.1"/>
    <property type="molecule type" value="Genomic_DNA"/>
</dbReference>
<dbReference type="AlphaFoldDB" id="A0A4Z0A4I8"/>
<dbReference type="STRING" id="135208.A0A4Z0A4I8"/>
<feature type="domain" description="Alpha/beta hydrolase fold-3" evidence="1">
    <location>
        <begin position="92"/>
        <end position="205"/>
    </location>
</feature>
<proteinExistence type="predicted"/>
<gene>
    <name evidence="2" type="ORF">EWM64_g3203</name>
</gene>
<organism evidence="2 3">
    <name type="scientific">Hericium alpestre</name>
    <dbReference type="NCBI Taxonomy" id="135208"/>
    <lineage>
        <taxon>Eukaryota</taxon>
        <taxon>Fungi</taxon>
        <taxon>Dikarya</taxon>
        <taxon>Basidiomycota</taxon>
        <taxon>Agaricomycotina</taxon>
        <taxon>Agaricomycetes</taxon>
        <taxon>Russulales</taxon>
        <taxon>Hericiaceae</taxon>
        <taxon>Hericium</taxon>
    </lineage>
</organism>
<comment type="caution">
    <text evidence="2">The sequence shown here is derived from an EMBL/GenBank/DDBJ whole genome shotgun (WGS) entry which is preliminary data.</text>
</comment>
<dbReference type="PANTHER" id="PTHR23024:SF24">
    <property type="entry name" value="ALPHA_BETA HYDROLASE FOLD-3 DOMAIN-CONTAINING PROTEIN"/>
    <property type="match status" value="1"/>
</dbReference>
<evidence type="ECO:0000259" key="1">
    <source>
        <dbReference type="Pfam" id="PF07859"/>
    </source>
</evidence>
<dbReference type="OrthoDB" id="408631at2759"/>
<dbReference type="SUPFAM" id="SSF53474">
    <property type="entry name" value="alpha/beta-Hydrolases"/>
    <property type="match status" value="1"/>
</dbReference>
<protein>
    <recommendedName>
        <fullName evidence="1">Alpha/beta hydrolase fold-3 domain-containing protein</fullName>
    </recommendedName>
</protein>